<name>A0AA88LR19_CHASR</name>
<evidence type="ECO:0000313" key="4">
    <source>
        <dbReference type="Proteomes" id="UP001187415"/>
    </source>
</evidence>
<gene>
    <name evidence="3" type="ORF">Q5P01_023675</name>
</gene>
<dbReference type="GO" id="GO:0031769">
    <property type="term" value="F:glucagon receptor binding"/>
    <property type="evidence" value="ECO:0007669"/>
    <property type="project" value="TreeGrafter"/>
</dbReference>
<dbReference type="InterPro" id="IPR039078">
    <property type="entry name" value="GIP"/>
</dbReference>
<dbReference type="AlphaFoldDB" id="A0AA88LR19"/>
<dbReference type="GO" id="GO:0005615">
    <property type="term" value="C:extracellular space"/>
    <property type="evidence" value="ECO:0007669"/>
    <property type="project" value="TreeGrafter"/>
</dbReference>
<comment type="caution">
    <text evidence="3">The sequence shown here is derived from an EMBL/GenBank/DDBJ whole genome shotgun (WGS) entry which is preliminary data.</text>
</comment>
<dbReference type="GO" id="GO:0009749">
    <property type="term" value="P:response to glucose"/>
    <property type="evidence" value="ECO:0007669"/>
    <property type="project" value="InterPro"/>
</dbReference>
<dbReference type="PANTHER" id="PTHR15211:SF0">
    <property type="entry name" value="GASTRIC INHIBITORY POLYPEPTIDE"/>
    <property type="match status" value="1"/>
</dbReference>
<organism evidence="3 4">
    <name type="scientific">Channa striata</name>
    <name type="common">Snakehead murrel</name>
    <name type="synonym">Ophicephalus striatus</name>
    <dbReference type="NCBI Taxonomy" id="64152"/>
    <lineage>
        <taxon>Eukaryota</taxon>
        <taxon>Metazoa</taxon>
        <taxon>Chordata</taxon>
        <taxon>Craniata</taxon>
        <taxon>Vertebrata</taxon>
        <taxon>Euteleostomi</taxon>
        <taxon>Actinopterygii</taxon>
        <taxon>Neopterygii</taxon>
        <taxon>Teleostei</taxon>
        <taxon>Neoteleostei</taxon>
        <taxon>Acanthomorphata</taxon>
        <taxon>Anabantaria</taxon>
        <taxon>Anabantiformes</taxon>
        <taxon>Channoidei</taxon>
        <taxon>Channidae</taxon>
        <taxon>Channa</taxon>
    </lineage>
</organism>
<dbReference type="GO" id="GO:0042304">
    <property type="term" value="P:regulation of fatty acid biosynthetic process"/>
    <property type="evidence" value="ECO:0007669"/>
    <property type="project" value="InterPro"/>
</dbReference>
<evidence type="ECO:0000313" key="3">
    <source>
        <dbReference type="EMBL" id="KAK2820716.1"/>
    </source>
</evidence>
<sequence>MSCVLKVLISRQTEEGDRGLRFIMKVLLFELLLLCMFGALHAGANTQPEHMSEDEQLVGRRYAESTIASEISKIMESMFQKNFVDFLLNQKSRRSKPVKEERQYNDFLKLSLQEKQKGEFFISNNLPLIQCHKIINICQN</sequence>
<evidence type="ECO:0000256" key="2">
    <source>
        <dbReference type="SAM" id="Phobius"/>
    </source>
</evidence>
<dbReference type="GO" id="GO:0042594">
    <property type="term" value="P:response to starvation"/>
    <property type="evidence" value="ECO:0007669"/>
    <property type="project" value="TreeGrafter"/>
</dbReference>
<keyword evidence="2" id="KW-1133">Transmembrane helix</keyword>
<keyword evidence="4" id="KW-1185">Reference proteome</keyword>
<reference evidence="3" key="1">
    <citation type="submission" date="2023-07" db="EMBL/GenBank/DDBJ databases">
        <title>Chromosome-level Genome Assembly of Striped Snakehead (Channa striata).</title>
        <authorList>
            <person name="Liu H."/>
        </authorList>
    </citation>
    <scope>NUCLEOTIDE SEQUENCE</scope>
    <source>
        <strain evidence="3">Gz</strain>
        <tissue evidence="3">Muscle</tissue>
    </source>
</reference>
<feature type="transmembrane region" description="Helical" evidence="2">
    <location>
        <begin position="26"/>
        <end position="44"/>
    </location>
</feature>
<keyword evidence="1" id="KW-0372">Hormone</keyword>
<dbReference type="GO" id="GO:0050796">
    <property type="term" value="P:regulation of insulin secretion"/>
    <property type="evidence" value="ECO:0007669"/>
    <property type="project" value="InterPro"/>
</dbReference>
<dbReference type="PANTHER" id="PTHR15211">
    <property type="entry name" value="GLUCOSE-DEPENDENT INSULINOTROPIC POLYPEPTIDE"/>
    <property type="match status" value="1"/>
</dbReference>
<keyword evidence="2" id="KW-0812">Transmembrane</keyword>
<accession>A0AA88LR19</accession>
<evidence type="ECO:0000256" key="1">
    <source>
        <dbReference type="ARBA" id="ARBA00022702"/>
    </source>
</evidence>
<proteinExistence type="predicted"/>
<dbReference type="Proteomes" id="UP001187415">
    <property type="component" value="Unassembled WGS sequence"/>
</dbReference>
<dbReference type="EMBL" id="JAUPFM010000019">
    <property type="protein sequence ID" value="KAK2820716.1"/>
    <property type="molecule type" value="Genomic_DNA"/>
</dbReference>
<keyword evidence="2" id="KW-0472">Membrane</keyword>
<dbReference type="GO" id="GO:0005179">
    <property type="term" value="F:hormone activity"/>
    <property type="evidence" value="ECO:0007669"/>
    <property type="project" value="UniProtKB-KW"/>
</dbReference>
<dbReference type="Gene3D" id="6.10.250.590">
    <property type="match status" value="1"/>
</dbReference>
<evidence type="ECO:0008006" key="5">
    <source>
        <dbReference type="Google" id="ProtNLM"/>
    </source>
</evidence>
<protein>
    <recommendedName>
        <fullName evidence="5">Gastric inhibitory polypeptide</fullName>
    </recommendedName>
</protein>